<dbReference type="Proteomes" id="UP000623129">
    <property type="component" value="Unassembled WGS sequence"/>
</dbReference>
<dbReference type="EMBL" id="SWLB01000021">
    <property type="protein sequence ID" value="KAF3324665.1"/>
    <property type="molecule type" value="Genomic_DNA"/>
</dbReference>
<comment type="similarity">
    <text evidence="2 8">Belongs to the Casparian strip membrane proteins (CASP) family.</text>
</comment>
<dbReference type="GO" id="GO:0005886">
    <property type="term" value="C:plasma membrane"/>
    <property type="evidence" value="ECO:0007669"/>
    <property type="project" value="UniProtKB-SubCell"/>
</dbReference>
<dbReference type="PANTHER" id="PTHR36488">
    <property type="entry name" value="CASP-LIKE PROTEIN 1U1"/>
    <property type="match status" value="1"/>
</dbReference>
<organism evidence="10 11">
    <name type="scientific">Carex littledalei</name>
    <dbReference type="NCBI Taxonomy" id="544730"/>
    <lineage>
        <taxon>Eukaryota</taxon>
        <taxon>Viridiplantae</taxon>
        <taxon>Streptophyta</taxon>
        <taxon>Embryophyta</taxon>
        <taxon>Tracheophyta</taxon>
        <taxon>Spermatophyta</taxon>
        <taxon>Magnoliopsida</taxon>
        <taxon>Liliopsida</taxon>
        <taxon>Poales</taxon>
        <taxon>Cyperaceae</taxon>
        <taxon>Cyperoideae</taxon>
        <taxon>Cariceae</taxon>
        <taxon>Carex</taxon>
        <taxon>Carex subgen. Euthyceras</taxon>
    </lineage>
</organism>
<gene>
    <name evidence="10" type="ORF">FCM35_KLT10822</name>
</gene>
<feature type="transmembrane region" description="Helical" evidence="8">
    <location>
        <begin position="118"/>
        <end position="139"/>
    </location>
</feature>
<evidence type="ECO:0000256" key="5">
    <source>
        <dbReference type="ARBA" id="ARBA00022692"/>
    </source>
</evidence>
<evidence type="ECO:0000256" key="7">
    <source>
        <dbReference type="ARBA" id="ARBA00023136"/>
    </source>
</evidence>
<comment type="subunit">
    <text evidence="3 8">Homodimer and heterodimers.</text>
</comment>
<evidence type="ECO:0000256" key="3">
    <source>
        <dbReference type="ARBA" id="ARBA00011489"/>
    </source>
</evidence>
<accession>A0A833QHD1</accession>
<evidence type="ECO:0000259" key="9">
    <source>
        <dbReference type="Pfam" id="PF04535"/>
    </source>
</evidence>
<evidence type="ECO:0000256" key="1">
    <source>
        <dbReference type="ARBA" id="ARBA00004651"/>
    </source>
</evidence>
<feature type="transmembrane region" description="Helical" evidence="8">
    <location>
        <begin position="170"/>
        <end position="193"/>
    </location>
</feature>
<feature type="domain" description="Casparian strip membrane protein" evidence="9">
    <location>
        <begin position="25"/>
        <end position="180"/>
    </location>
</feature>
<dbReference type="InterPro" id="IPR006459">
    <property type="entry name" value="CASP/CASPL"/>
</dbReference>
<evidence type="ECO:0000256" key="8">
    <source>
        <dbReference type="RuleBase" id="RU361233"/>
    </source>
</evidence>
<reference evidence="10" key="1">
    <citation type="submission" date="2020-01" db="EMBL/GenBank/DDBJ databases">
        <title>Genome sequence of Kobresia littledalei, the first chromosome-level genome in the family Cyperaceae.</title>
        <authorList>
            <person name="Qu G."/>
        </authorList>
    </citation>
    <scope>NUCLEOTIDE SEQUENCE</scope>
    <source>
        <strain evidence="10">C.B.Clarke</strain>
        <tissue evidence="10">Leaf</tissue>
    </source>
</reference>
<feature type="transmembrane region" description="Helical" evidence="8">
    <location>
        <begin position="83"/>
        <end position="106"/>
    </location>
</feature>
<protein>
    <recommendedName>
        <fullName evidence="8">CASP-like protein</fullName>
    </recommendedName>
</protein>
<sequence>MESSRVKPGLNGVEGKEEARQVAGRSLRLVGAVLRALALALTLVAAVVMGLDRQTTTIPFQLVPTLPPLHIAVTAKWSHSSAFIYFVVANVIVCIYSAFSLVASLLTGASKKTLSLAMPIAIGDLIMVALLFSSVGAAMDFGLLGLRGNSHLRWNKVCGVYGKFCEKVQVAIALSMLGSCVFLVLVILSIISLHKRSK</sequence>
<feature type="transmembrane region" description="Helical" evidence="8">
    <location>
        <begin position="29"/>
        <end position="51"/>
    </location>
</feature>
<dbReference type="Pfam" id="PF04535">
    <property type="entry name" value="CASP_dom"/>
    <property type="match status" value="1"/>
</dbReference>
<evidence type="ECO:0000313" key="10">
    <source>
        <dbReference type="EMBL" id="KAF3324665.1"/>
    </source>
</evidence>
<comment type="subcellular location">
    <subcellularLocation>
        <location evidence="1 8">Cell membrane</location>
        <topology evidence="1 8">Multi-pass membrane protein</topology>
    </subcellularLocation>
</comment>
<keyword evidence="7 8" id="KW-0472">Membrane</keyword>
<keyword evidence="5 8" id="KW-0812">Transmembrane</keyword>
<dbReference type="AlphaFoldDB" id="A0A833QHD1"/>
<dbReference type="OrthoDB" id="772477at2759"/>
<evidence type="ECO:0000256" key="6">
    <source>
        <dbReference type="ARBA" id="ARBA00022989"/>
    </source>
</evidence>
<keyword evidence="11" id="KW-1185">Reference proteome</keyword>
<dbReference type="InterPro" id="IPR044173">
    <property type="entry name" value="CASPL"/>
</dbReference>
<keyword evidence="6 8" id="KW-1133">Transmembrane helix</keyword>
<comment type="caution">
    <text evidence="10">The sequence shown here is derived from an EMBL/GenBank/DDBJ whole genome shotgun (WGS) entry which is preliminary data.</text>
</comment>
<evidence type="ECO:0000256" key="4">
    <source>
        <dbReference type="ARBA" id="ARBA00022475"/>
    </source>
</evidence>
<dbReference type="InterPro" id="IPR006702">
    <property type="entry name" value="CASP_dom"/>
</dbReference>
<name>A0A833QHD1_9POAL</name>
<dbReference type="PANTHER" id="PTHR36488:SF8">
    <property type="entry name" value="CASP-LIKE PROTEIN 1U1"/>
    <property type="match status" value="1"/>
</dbReference>
<proteinExistence type="inferred from homology"/>
<keyword evidence="4 8" id="KW-1003">Cell membrane</keyword>
<evidence type="ECO:0000256" key="2">
    <source>
        <dbReference type="ARBA" id="ARBA00007651"/>
    </source>
</evidence>
<evidence type="ECO:0000313" key="11">
    <source>
        <dbReference type="Proteomes" id="UP000623129"/>
    </source>
</evidence>
<dbReference type="NCBIfam" id="TIGR01569">
    <property type="entry name" value="A_tha_TIGR01569"/>
    <property type="match status" value="1"/>
</dbReference>